<name>A0A9D1N432_9FIRM</name>
<comment type="caution">
    <text evidence="2">The sequence shown here is derived from an EMBL/GenBank/DDBJ whole genome shotgun (WGS) entry which is preliminary data.</text>
</comment>
<dbReference type="PANTHER" id="PTHR32027">
    <property type="entry name" value="CYTOSINE DEAMINASE"/>
    <property type="match status" value="1"/>
</dbReference>
<sequence length="413" mass="44411">MKDERAILFQDVRLAGRGERADVLVRGGRIAAVGHADAEADADVIDGGGRLLCPSFIDPHTHLDKAFLETPREAEGLMDAVALTQEYQRSLPLSQVREDVARRGEQVLARELANGTGLVRSHVSVDGIWGMEAFYGSCQLRARYAGRLDVQLSVPYDARYAGQWEEAARSGQIDYIAGYPTISPDYRAAVDELIALAERFALPLDLHVDESDEANVACFCYLLEQTIEHGLQGRVNCSHVTALAAVPDDRAEAAEALCARAGASVIALPSCNMFLMGRGDRGLVRRGITRIAELERAGVNVAVASDNIRDPFRPFGNGDPLEEALLTCQLLSRGTARGMTDVLAMITENAARASGLTDYGLREGAAADLVLLDAPDEKTALIENAPRLLVLKAGRPVAGGLRPVRPAAEEKGC</sequence>
<dbReference type="InterPro" id="IPR052349">
    <property type="entry name" value="Metallo-hydrolase_Enzymes"/>
</dbReference>
<dbReference type="SUPFAM" id="SSF51556">
    <property type="entry name" value="Metallo-dependent hydrolases"/>
    <property type="match status" value="1"/>
</dbReference>
<proteinExistence type="predicted"/>
<dbReference type="Pfam" id="PF07969">
    <property type="entry name" value="Amidohydro_3"/>
    <property type="match status" value="1"/>
</dbReference>
<evidence type="ECO:0000313" key="2">
    <source>
        <dbReference type="EMBL" id="HIU94293.1"/>
    </source>
</evidence>
<dbReference type="EMBL" id="DVNZ01000126">
    <property type="protein sequence ID" value="HIU94293.1"/>
    <property type="molecule type" value="Genomic_DNA"/>
</dbReference>
<accession>A0A9D1N432</accession>
<dbReference type="AlphaFoldDB" id="A0A9D1N432"/>
<reference evidence="2" key="1">
    <citation type="submission" date="2020-10" db="EMBL/GenBank/DDBJ databases">
        <authorList>
            <person name="Gilroy R."/>
        </authorList>
    </citation>
    <scope>NUCLEOTIDE SEQUENCE</scope>
    <source>
        <strain evidence="2">ChiGjej2B2-16831</strain>
    </source>
</reference>
<dbReference type="Gene3D" id="3.20.20.140">
    <property type="entry name" value="Metal-dependent hydrolases"/>
    <property type="match status" value="1"/>
</dbReference>
<protein>
    <submittedName>
        <fullName evidence="2">Amidohydrolase family protein</fullName>
    </submittedName>
</protein>
<gene>
    <name evidence="2" type="ORF">IAD24_03960</name>
</gene>
<feature type="domain" description="Amidohydrolase 3" evidence="1">
    <location>
        <begin position="177"/>
        <end position="397"/>
    </location>
</feature>
<dbReference type="PANTHER" id="PTHR32027:SF9">
    <property type="entry name" value="BLL3847 PROTEIN"/>
    <property type="match status" value="1"/>
</dbReference>
<evidence type="ECO:0000313" key="3">
    <source>
        <dbReference type="Proteomes" id="UP000824128"/>
    </source>
</evidence>
<dbReference type="Proteomes" id="UP000824128">
    <property type="component" value="Unassembled WGS sequence"/>
</dbReference>
<organism evidence="2 3">
    <name type="scientific">Candidatus Aphodomorpha intestinavium</name>
    <dbReference type="NCBI Taxonomy" id="2840672"/>
    <lineage>
        <taxon>Bacteria</taxon>
        <taxon>Bacillati</taxon>
        <taxon>Bacillota</taxon>
        <taxon>Clostridia</taxon>
        <taxon>Eubacteriales</taxon>
        <taxon>Candidatus Aphodomorpha</taxon>
    </lineage>
</organism>
<reference evidence="2" key="2">
    <citation type="journal article" date="2021" name="PeerJ">
        <title>Extensive microbial diversity within the chicken gut microbiome revealed by metagenomics and culture.</title>
        <authorList>
            <person name="Gilroy R."/>
            <person name="Ravi A."/>
            <person name="Getino M."/>
            <person name="Pursley I."/>
            <person name="Horton D.L."/>
            <person name="Alikhan N.F."/>
            <person name="Baker D."/>
            <person name="Gharbi K."/>
            <person name="Hall N."/>
            <person name="Watson M."/>
            <person name="Adriaenssens E.M."/>
            <person name="Foster-Nyarko E."/>
            <person name="Jarju S."/>
            <person name="Secka A."/>
            <person name="Antonio M."/>
            <person name="Oren A."/>
            <person name="Chaudhuri R.R."/>
            <person name="La Ragione R."/>
            <person name="Hildebrand F."/>
            <person name="Pallen M.J."/>
        </authorList>
    </citation>
    <scope>NUCLEOTIDE SEQUENCE</scope>
    <source>
        <strain evidence="2">ChiGjej2B2-16831</strain>
    </source>
</reference>
<dbReference type="Gene3D" id="2.30.40.10">
    <property type="entry name" value="Urease, subunit C, domain 1"/>
    <property type="match status" value="1"/>
</dbReference>
<dbReference type="InterPro" id="IPR011059">
    <property type="entry name" value="Metal-dep_hydrolase_composite"/>
</dbReference>
<dbReference type="InterPro" id="IPR013108">
    <property type="entry name" value="Amidohydro_3"/>
</dbReference>
<dbReference type="SUPFAM" id="SSF51338">
    <property type="entry name" value="Composite domain of metallo-dependent hydrolases"/>
    <property type="match status" value="1"/>
</dbReference>
<dbReference type="CDD" id="cd01293">
    <property type="entry name" value="Bact_CD"/>
    <property type="match status" value="1"/>
</dbReference>
<evidence type="ECO:0000259" key="1">
    <source>
        <dbReference type="Pfam" id="PF07969"/>
    </source>
</evidence>
<dbReference type="GO" id="GO:0016814">
    <property type="term" value="F:hydrolase activity, acting on carbon-nitrogen (but not peptide) bonds, in cyclic amidines"/>
    <property type="evidence" value="ECO:0007669"/>
    <property type="project" value="TreeGrafter"/>
</dbReference>
<dbReference type="InterPro" id="IPR032466">
    <property type="entry name" value="Metal_Hydrolase"/>
</dbReference>